<comment type="caution">
    <text evidence="1">The sequence shown here is derived from an EMBL/GenBank/DDBJ whole genome shotgun (WGS) entry which is preliminary data.</text>
</comment>
<dbReference type="AlphaFoldDB" id="A0A2U0SFR7"/>
<proteinExistence type="predicted"/>
<keyword evidence="2" id="KW-1185">Reference proteome</keyword>
<evidence type="ECO:0000313" key="1">
    <source>
        <dbReference type="EMBL" id="PVX30222.1"/>
    </source>
</evidence>
<dbReference type="Proteomes" id="UP000245890">
    <property type="component" value="Unassembled WGS sequence"/>
</dbReference>
<keyword evidence="1" id="KW-0540">Nuclease</keyword>
<organism evidence="1 2">
    <name type="scientific">Sphingomonas pokkalii</name>
    <dbReference type="NCBI Taxonomy" id="2175090"/>
    <lineage>
        <taxon>Bacteria</taxon>
        <taxon>Pseudomonadati</taxon>
        <taxon>Pseudomonadota</taxon>
        <taxon>Alphaproteobacteria</taxon>
        <taxon>Sphingomonadales</taxon>
        <taxon>Sphingomonadaceae</taxon>
        <taxon>Sphingomonas</taxon>
    </lineage>
</organism>
<dbReference type="OrthoDB" id="7823637at2"/>
<name>A0A2U0SFR7_9SPHN</name>
<sequence>MLTLCRSIEAKRARTVIDHILEHGIITNEELSDLYGYDHPPRAIRDVRENGIPLITYSVVSPKTGRRMGAYTFDNIQNIRGGRIGGRKAFPKQFKQALIARYGSRDTITGAYLEERYLQIDHRIPYEVGGDDNGPLDTKDFMLLDSSSNRAKSWSCEHCENFLRKHQPQICSSCFWASPEDYKHIAETQTRRIDLVWSGDEAAQFDRLKAQSAGQDFATFLKRKLDKQ</sequence>
<keyword evidence="1" id="KW-0378">Hydrolase</keyword>
<reference evidence="1 2" key="1">
    <citation type="submission" date="2018-05" db="EMBL/GenBank/DDBJ databases">
        <title>Description of Sphingomonas pokkalii sp nov, isolated from the rhizosphere of saline tolerant pokkali rice and its draft genome analysis.</title>
        <authorList>
            <person name="Menon R."/>
            <person name="Kumari S."/>
            <person name="Rameshkumar N."/>
        </authorList>
    </citation>
    <scope>NUCLEOTIDE SEQUENCE [LARGE SCALE GENOMIC DNA]</scope>
    <source>
        <strain evidence="1 2">L3B27</strain>
    </source>
</reference>
<dbReference type="GO" id="GO:0004519">
    <property type="term" value="F:endonuclease activity"/>
    <property type="evidence" value="ECO:0007669"/>
    <property type="project" value="UniProtKB-KW"/>
</dbReference>
<evidence type="ECO:0000313" key="2">
    <source>
        <dbReference type="Proteomes" id="UP000245890"/>
    </source>
</evidence>
<keyword evidence="1" id="KW-0255">Endonuclease</keyword>
<protein>
    <submittedName>
        <fullName evidence="1">HNH endonuclease</fullName>
    </submittedName>
</protein>
<dbReference type="EMBL" id="QENQ01000001">
    <property type="protein sequence ID" value="PVX30222.1"/>
    <property type="molecule type" value="Genomic_DNA"/>
</dbReference>
<gene>
    <name evidence="1" type="ORF">DD559_13505</name>
</gene>
<accession>A0A2U0SFR7</accession>